<evidence type="ECO:0000313" key="2">
    <source>
        <dbReference type="Proteomes" id="UP001352852"/>
    </source>
</evidence>
<dbReference type="Proteomes" id="UP001352852">
    <property type="component" value="Unassembled WGS sequence"/>
</dbReference>
<sequence length="101" mass="11632">MNEAIRKDSQAVSGQMIFFPFYPRPERNPCDVCDLLTPSSEISQVDIIKRQEHLKAARAGRARSPNQEKCFFLFTAKKVYRHMFKAHSYVFGKDSCLTLGM</sequence>
<comment type="caution">
    <text evidence="1">The sequence shown here is derived from an EMBL/GenBank/DDBJ whole genome shotgun (WGS) entry which is preliminary data.</text>
</comment>
<gene>
    <name evidence="1" type="ORF">CHARACLAT_006438</name>
</gene>
<evidence type="ECO:0000313" key="1">
    <source>
        <dbReference type="EMBL" id="MED6273443.1"/>
    </source>
</evidence>
<organism evidence="1 2">
    <name type="scientific">Characodon lateralis</name>
    <dbReference type="NCBI Taxonomy" id="208331"/>
    <lineage>
        <taxon>Eukaryota</taxon>
        <taxon>Metazoa</taxon>
        <taxon>Chordata</taxon>
        <taxon>Craniata</taxon>
        <taxon>Vertebrata</taxon>
        <taxon>Euteleostomi</taxon>
        <taxon>Actinopterygii</taxon>
        <taxon>Neopterygii</taxon>
        <taxon>Teleostei</taxon>
        <taxon>Neoteleostei</taxon>
        <taxon>Acanthomorphata</taxon>
        <taxon>Ovalentaria</taxon>
        <taxon>Atherinomorphae</taxon>
        <taxon>Cyprinodontiformes</taxon>
        <taxon>Goodeidae</taxon>
        <taxon>Characodon</taxon>
    </lineage>
</organism>
<reference evidence="1 2" key="1">
    <citation type="submission" date="2021-06" db="EMBL/GenBank/DDBJ databases">
        <authorList>
            <person name="Palmer J.M."/>
        </authorList>
    </citation>
    <scope>NUCLEOTIDE SEQUENCE [LARGE SCALE GENOMIC DNA]</scope>
    <source>
        <strain evidence="1 2">CL_MEX2019</strain>
        <tissue evidence="1">Muscle</tissue>
    </source>
</reference>
<accession>A0ABU7DE94</accession>
<protein>
    <submittedName>
        <fullName evidence="1">Uncharacterized protein</fullName>
    </submittedName>
</protein>
<keyword evidence="2" id="KW-1185">Reference proteome</keyword>
<dbReference type="EMBL" id="JAHUTJ010024924">
    <property type="protein sequence ID" value="MED6273443.1"/>
    <property type="molecule type" value="Genomic_DNA"/>
</dbReference>
<proteinExistence type="predicted"/>
<name>A0ABU7DE94_9TELE</name>